<keyword evidence="1" id="KW-0732">Signal</keyword>
<reference evidence="2 3" key="1">
    <citation type="submission" date="2019-09" db="EMBL/GenBank/DDBJ databases">
        <title>Actinomadura physcomitrii sp. nov., a novel actinomycete isolated from moss [Physcomitrium sphaericum (Ludw) Fuernr].</title>
        <authorList>
            <person name="Zhuang X."/>
            <person name="Liu C."/>
        </authorList>
    </citation>
    <scope>NUCLEOTIDE SEQUENCE [LARGE SCALE GENOMIC DNA]</scope>
    <source>
        <strain evidence="2 3">HMC1</strain>
    </source>
</reference>
<feature type="signal peptide" evidence="1">
    <location>
        <begin position="1"/>
        <end position="20"/>
    </location>
</feature>
<sequence length="280" mass="29924">MRRMVAASLTIGLLTVGACAEEKGPERPSAGVTATKAPDGGQLRLVDRGLSVFPGPGNGARFRPEAKAAGRDYNVVSWGILIENTSKWAATLTLVDVHLVDAAGVALSKTDYDRPKAETIAVIRPGERFGMGLTQNLAKPGKPRKRLRTPADLQVQIGQSAWFPPNSRSNEFVKITASEIKTPHDGRATVSFTMESPSHQQAWATALFRNAAGKIIGGTGHCEDSFGDQPERVVAPGRSRGTINTRYVVPHVAAARTEVYLDTVPVNDLGKMAERGQCGT</sequence>
<evidence type="ECO:0000313" key="2">
    <source>
        <dbReference type="EMBL" id="KAB2340587.1"/>
    </source>
</evidence>
<organism evidence="2 3">
    <name type="scientific">Actinomadura rudentiformis</name>
    <dbReference type="NCBI Taxonomy" id="359158"/>
    <lineage>
        <taxon>Bacteria</taxon>
        <taxon>Bacillati</taxon>
        <taxon>Actinomycetota</taxon>
        <taxon>Actinomycetes</taxon>
        <taxon>Streptosporangiales</taxon>
        <taxon>Thermomonosporaceae</taxon>
        <taxon>Actinomadura</taxon>
    </lineage>
</organism>
<feature type="chain" id="PRO_5026355453" description="DUF4352 domain-containing protein" evidence="1">
    <location>
        <begin position="21"/>
        <end position="280"/>
    </location>
</feature>
<evidence type="ECO:0008006" key="4">
    <source>
        <dbReference type="Google" id="ProtNLM"/>
    </source>
</evidence>
<dbReference type="OrthoDB" id="3294797at2"/>
<dbReference type="AlphaFoldDB" id="A0A6H9YA77"/>
<gene>
    <name evidence="2" type="ORF">F8566_44495</name>
</gene>
<dbReference type="EMBL" id="WBMT01000029">
    <property type="protein sequence ID" value="KAB2340587.1"/>
    <property type="molecule type" value="Genomic_DNA"/>
</dbReference>
<protein>
    <recommendedName>
        <fullName evidence="4">DUF4352 domain-containing protein</fullName>
    </recommendedName>
</protein>
<name>A0A6H9YA77_9ACTN</name>
<accession>A0A6H9YA77</accession>
<proteinExistence type="predicted"/>
<dbReference type="RefSeq" id="WP_151569543.1">
    <property type="nucleotide sequence ID" value="NZ_WBMT01000029.1"/>
</dbReference>
<comment type="caution">
    <text evidence="2">The sequence shown here is derived from an EMBL/GenBank/DDBJ whole genome shotgun (WGS) entry which is preliminary data.</text>
</comment>
<evidence type="ECO:0000256" key="1">
    <source>
        <dbReference type="SAM" id="SignalP"/>
    </source>
</evidence>
<dbReference type="PROSITE" id="PS51257">
    <property type="entry name" value="PROKAR_LIPOPROTEIN"/>
    <property type="match status" value="1"/>
</dbReference>
<evidence type="ECO:0000313" key="3">
    <source>
        <dbReference type="Proteomes" id="UP000468735"/>
    </source>
</evidence>
<dbReference type="Proteomes" id="UP000468735">
    <property type="component" value="Unassembled WGS sequence"/>
</dbReference>
<keyword evidence="3" id="KW-1185">Reference proteome</keyword>